<dbReference type="InterPro" id="IPR029033">
    <property type="entry name" value="His_PPase_superfam"/>
</dbReference>
<dbReference type="RefSeq" id="WP_181755251.1">
    <property type="nucleotide sequence ID" value="NZ_JACEOG010000001.1"/>
</dbReference>
<comment type="caution">
    <text evidence="2">The sequence shown here is derived from an EMBL/GenBank/DDBJ whole genome shotgun (WGS) entry which is preliminary data.</text>
</comment>
<evidence type="ECO:0000256" key="1">
    <source>
        <dbReference type="SAM" id="MobiDB-lite"/>
    </source>
</evidence>
<name>A0A838XNM6_9ACTN</name>
<sequence>MRLLLLRHGQTPSNVRGLLDTAAPGAELTPLGIRQAEAVPDALGERAIDAVFVSNLRRTTLTATPLAAARSLEPTSLEGLREIGAGDLEMAGHHDAHLTYLHTAFAWARGRLAARMPGGEDGHEFLDRYDAAIADIAQSGAETVLAVSHGAAIRAWTSARVGGIDVDFVERSPLPNTGLVEVQGDPRNGWTLVGWPEGPVGGAHLDVRQDDPTGEPVDED</sequence>
<dbReference type="SMART" id="SM00855">
    <property type="entry name" value="PGAM"/>
    <property type="match status" value="1"/>
</dbReference>
<dbReference type="CDD" id="cd07067">
    <property type="entry name" value="HP_PGM_like"/>
    <property type="match status" value="1"/>
</dbReference>
<dbReference type="AlphaFoldDB" id="A0A838XNM6"/>
<dbReference type="InterPro" id="IPR001345">
    <property type="entry name" value="PG/BPGM_mutase_AS"/>
</dbReference>
<dbReference type="Gene3D" id="3.40.50.1240">
    <property type="entry name" value="Phosphoglycerate mutase-like"/>
    <property type="match status" value="1"/>
</dbReference>
<dbReference type="GO" id="GO:0005737">
    <property type="term" value="C:cytoplasm"/>
    <property type="evidence" value="ECO:0007669"/>
    <property type="project" value="TreeGrafter"/>
</dbReference>
<keyword evidence="3" id="KW-1185">Reference proteome</keyword>
<protein>
    <submittedName>
        <fullName evidence="2">Histidine phosphatase family protein</fullName>
    </submittedName>
</protein>
<dbReference type="PROSITE" id="PS00175">
    <property type="entry name" value="PG_MUTASE"/>
    <property type="match status" value="1"/>
</dbReference>
<feature type="region of interest" description="Disordered" evidence="1">
    <location>
        <begin position="200"/>
        <end position="220"/>
    </location>
</feature>
<organism evidence="2 3">
    <name type="scientific">Aeromicrobium phoceense</name>
    <dbReference type="NCBI Taxonomy" id="2754045"/>
    <lineage>
        <taxon>Bacteria</taxon>
        <taxon>Bacillati</taxon>
        <taxon>Actinomycetota</taxon>
        <taxon>Actinomycetes</taxon>
        <taxon>Propionibacteriales</taxon>
        <taxon>Nocardioidaceae</taxon>
        <taxon>Aeromicrobium</taxon>
    </lineage>
</organism>
<proteinExistence type="predicted"/>
<dbReference type="PANTHER" id="PTHR48100:SF58">
    <property type="entry name" value="PE-PGRS FAMILY PROTEIN PE_PGRS11"/>
    <property type="match status" value="1"/>
</dbReference>
<evidence type="ECO:0000313" key="2">
    <source>
        <dbReference type="EMBL" id="MBA4608450.1"/>
    </source>
</evidence>
<evidence type="ECO:0000313" key="3">
    <source>
        <dbReference type="Proteomes" id="UP000550354"/>
    </source>
</evidence>
<dbReference type="PANTHER" id="PTHR48100">
    <property type="entry name" value="BROAD-SPECIFICITY PHOSPHATASE YOR283W-RELATED"/>
    <property type="match status" value="1"/>
</dbReference>
<dbReference type="SUPFAM" id="SSF53254">
    <property type="entry name" value="Phosphoglycerate mutase-like"/>
    <property type="match status" value="1"/>
</dbReference>
<dbReference type="GO" id="GO:0016791">
    <property type="term" value="F:phosphatase activity"/>
    <property type="evidence" value="ECO:0007669"/>
    <property type="project" value="TreeGrafter"/>
</dbReference>
<dbReference type="InterPro" id="IPR013078">
    <property type="entry name" value="His_Pase_superF_clade-1"/>
</dbReference>
<gene>
    <name evidence="2" type="ORF">H1W00_08175</name>
</gene>
<dbReference type="Proteomes" id="UP000550354">
    <property type="component" value="Unassembled WGS sequence"/>
</dbReference>
<dbReference type="InterPro" id="IPR050275">
    <property type="entry name" value="PGM_Phosphatase"/>
</dbReference>
<reference evidence="2 3" key="1">
    <citation type="submission" date="2020-07" db="EMBL/GenBank/DDBJ databases">
        <title>Draft genome and description of Aeromicrobium phoceense strain Marseille-Q0843 isolated from healthy skin swab.</title>
        <authorList>
            <person name="Boxberger M."/>
            <person name="La Scola B."/>
        </authorList>
    </citation>
    <scope>NUCLEOTIDE SEQUENCE [LARGE SCALE GENOMIC DNA]</scope>
    <source>
        <strain evidence="2 3">Marseille-Q0843</strain>
    </source>
</reference>
<dbReference type="EMBL" id="JACEOG010000001">
    <property type="protein sequence ID" value="MBA4608450.1"/>
    <property type="molecule type" value="Genomic_DNA"/>
</dbReference>
<dbReference type="Pfam" id="PF00300">
    <property type="entry name" value="His_Phos_1"/>
    <property type="match status" value="1"/>
</dbReference>
<accession>A0A838XNM6</accession>